<evidence type="ECO:0000313" key="2">
    <source>
        <dbReference type="Proteomes" id="UP001050691"/>
    </source>
</evidence>
<dbReference type="InterPro" id="IPR032675">
    <property type="entry name" value="LRR_dom_sf"/>
</dbReference>
<evidence type="ECO:0008006" key="3">
    <source>
        <dbReference type="Google" id="ProtNLM"/>
    </source>
</evidence>
<comment type="caution">
    <text evidence="1">The sequence shown here is derived from an EMBL/GenBank/DDBJ whole genome shotgun (WGS) entry which is preliminary data.</text>
</comment>
<protein>
    <recommendedName>
        <fullName evidence="3">F-box domain-containing protein</fullName>
    </recommendedName>
</protein>
<keyword evidence="2" id="KW-1185">Reference proteome</keyword>
<evidence type="ECO:0000313" key="1">
    <source>
        <dbReference type="EMBL" id="GJJ10784.1"/>
    </source>
</evidence>
<dbReference type="SUPFAM" id="SSF52047">
    <property type="entry name" value="RNI-like"/>
    <property type="match status" value="1"/>
</dbReference>
<dbReference type="Proteomes" id="UP001050691">
    <property type="component" value="Unassembled WGS sequence"/>
</dbReference>
<dbReference type="Gene3D" id="3.80.10.10">
    <property type="entry name" value="Ribonuclease Inhibitor"/>
    <property type="match status" value="1"/>
</dbReference>
<dbReference type="AlphaFoldDB" id="A0AAV5A840"/>
<name>A0AAV5A840_9AGAM</name>
<reference evidence="1" key="1">
    <citation type="submission" date="2021-10" db="EMBL/GenBank/DDBJ databases">
        <title>De novo Genome Assembly of Clathrus columnatus (Basidiomycota, Fungi) Using Illumina and Nanopore Sequence Data.</title>
        <authorList>
            <person name="Ogiso-Tanaka E."/>
            <person name="Itagaki H."/>
            <person name="Hosoya T."/>
            <person name="Hosaka K."/>
        </authorList>
    </citation>
    <scope>NUCLEOTIDE SEQUENCE</scope>
    <source>
        <strain evidence="1">MO-923</strain>
    </source>
</reference>
<proteinExistence type="predicted"/>
<gene>
    <name evidence="1" type="ORF">Clacol_005012</name>
</gene>
<accession>A0AAV5A840</accession>
<organism evidence="1 2">
    <name type="scientific">Clathrus columnatus</name>
    <dbReference type="NCBI Taxonomy" id="1419009"/>
    <lineage>
        <taxon>Eukaryota</taxon>
        <taxon>Fungi</taxon>
        <taxon>Dikarya</taxon>
        <taxon>Basidiomycota</taxon>
        <taxon>Agaricomycotina</taxon>
        <taxon>Agaricomycetes</taxon>
        <taxon>Phallomycetidae</taxon>
        <taxon>Phallales</taxon>
        <taxon>Clathraceae</taxon>
        <taxon>Clathrus</taxon>
    </lineage>
</organism>
<dbReference type="EMBL" id="BPWL01000005">
    <property type="protein sequence ID" value="GJJ10784.1"/>
    <property type="molecule type" value="Genomic_DNA"/>
</dbReference>
<sequence>MSLNEIDEKRETISKYLTSLNRSHNSQLPINKVIPDILYHIFSFAVFGSSVPATTSLYISHVCHHWRISSLEWGTLWGFLDFSSRKISALFLKRSKDAPITLAWSTRYHRPLFNRLIPGHTNFDHSMKKYFESSVYLFPRLSSLILHLSFSEFKEVHESFQNSGPLRLQSLDIGIYHIPIDPHDPNTIWFQYLLADMTYLRELKLRELSLPWIIPPHQKLTHLSIIHPRILPTSAQLLTFLSHCPALVELELNLINDNPRDLQTTAAQQNQNVPELVEFDKLDFPNLTKLDFCATDSSSYKCIQEVSSHFGNLGTLSSFWVKYEVMPPMETPPTDIFELVPNGALSNFRHQRFLSINLHRSTGNFLILGGDDSACIPRVRRKGHYPIHQNLKFFPLSLIGHGQPGQLFDHSPIIDLIHEMPEIRHLHLISSGWELLTSWDIHLSTIFPHLVTLDLSDQHHPTRDCDDCLRALADSSGLNLKTLILKRVRFDSSLLPHVALKTGIKVLELADDCFVEPEILDILRERGVRVVSFDEELSTISGI</sequence>